<dbReference type="PANTHER" id="PTHR13932">
    <property type="entry name" value="COPROPORPHYRINIGEN III OXIDASE"/>
    <property type="match status" value="1"/>
</dbReference>
<evidence type="ECO:0000313" key="4">
    <source>
        <dbReference type="EMBL" id="GAP08732.1"/>
    </source>
</evidence>
<accession>A0A0M9U2M5</accession>
<proteinExistence type="predicted"/>
<dbReference type="SFLD" id="SFLDS00029">
    <property type="entry name" value="Radical_SAM"/>
    <property type="match status" value="1"/>
</dbReference>
<gene>
    <name evidence="3" type="ORF">ATHL_03635</name>
    <name evidence="4" type="ORF">ATHL_03640</name>
    <name evidence="5" type="ORF">DEQ80_01300</name>
</gene>
<dbReference type="GO" id="GO:0006779">
    <property type="term" value="P:porphyrin-containing compound biosynthetic process"/>
    <property type="evidence" value="ECO:0007669"/>
    <property type="project" value="TreeGrafter"/>
</dbReference>
<dbReference type="SUPFAM" id="SSF102114">
    <property type="entry name" value="Radical SAM enzymes"/>
    <property type="match status" value="1"/>
</dbReference>
<name>A0A0M9U2M5_9CHLR</name>
<evidence type="ECO:0000313" key="6">
    <source>
        <dbReference type="Proteomes" id="UP000253922"/>
    </source>
</evidence>
<protein>
    <recommendedName>
        <fullName evidence="1">Heme chaperone HemW</fullName>
    </recommendedName>
</protein>
<dbReference type="EMBL" id="DF967968">
    <property type="protein sequence ID" value="GAP08727.1"/>
    <property type="molecule type" value="Genomic_DNA"/>
</dbReference>
<dbReference type="Gene3D" id="3.80.30.20">
    <property type="entry name" value="tm_1862 like domain"/>
    <property type="match status" value="1"/>
</dbReference>
<dbReference type="RefSeq" id="WP_062196537.1">
    <property type="nucleotide sequence ID" value="NZ_DF967968.1"/>
</dbReference>
<dbReference type="SFLD" id="SFLDG01065">
    <property type="entry name" value="anaerobic_coproporphyrinogen-I"/>
    <property type="match status" value="1"/>
</dbReference>
<dbReference type="AlphaFoldDB" id="A0A0M9U2M5"/>
<dbReference type="Proteomes" id="UP000253922">
    <property type="component" value="Unassembled WGS sequence"/>
</dbReference>
<dbReference type="Pfam" id="PF04055">
    <property type="entry name" value="Radical_SAM"/>
    <property type="match status" value="1"/>
</dbReference>
<reference evidence="5 7" key="3">
    <citation type="journal article" date="2018" name="Nat. Biotechnol.">
        <title>A standardized bacterial taxonomy based on genome phylogeny substantially revises the tree of life.</title>
        <authorList>
            <person name="Parks D.H."/>
            <person name="Chuvochina M."/>
            <person name="Waite D.W."/>
            <person name="Rinke C."/>
            <person name="Skarshewski A."/>
            <person name="Chaumeil P.A."/>
            <person name="Hugenholtz P."/>
        </authorList>
    </citation>
    <scope>NUCLEOTIDE SEQUENCE [LARGE SCALE GENOMIC DNA]</scope>
    <source>
        <strain evidence="5">UBA8781</strain>
    </source>
</reference>
<dbReference type="NCBIfam" id="NF006385">
    <property type="entry name" value="PRK08629.1"/>
    <property type="match status" value="1"/>
</dbReference>
<evidence type="ECO:0000313" key="5">
    <source>
        <dbReference type="EMBL" id="HCE16472.1"/>
    </source>
</evidence>
<dbReference type="InterPro" id="IPR006638">
    <property type="entry name" value="Elp3/MiaA/NifB-like_rSAM"/>
</dbReference>
<dbReference type="PROSITE" id="PS51918">
    <property type="entry name" value="RADICAL_SAM"/>
    <property type="match status" value="1"/>
</dbReference>
<dbReference type="EMBL" id="DF967968">
    <property type="protein sequence ID" value="GAP08732.1"/>
    <property type="molecule type" value="Genomic_DNA"/>
</dbReference>
<dbReference type="Proteomes" id="UP000264141">
    <property type="component" value="Unassembled WGS sequence"/>
</dbReference>
<dbReference type="EMBL" id="DPBP01000005">
    <property type="protein sequence ID" value="HCE16472.1"/>
    <property type="molecule type" value="Genomic_DNA"/>
</dbReference>
<dbReference type="InterPro" id="IPR034505">
    <property type="entry name" value="Coproporphyrinogen-III_oxidase"/>
</dbReference>
<dbReference type="SMART" id="SM00729">
    <property type="entry name" value="Elp3"/>
    <property type="match status" value="1"/>
</dbReference>
<dbReference type="GO" id="GO:0005737">
    <property type="term" value="C:cytoplasm"/>
    <property type="evidence" value="ECO:0007669"/>
    <property type="project" value="TreeGrafter"/>
</dbReference>
<dbReference type="PANTHER" id="PTHR13932:SF5">
    <property type="entry name" value="RADICAL S-ADENOSYL METHIONINE DOMAIN-CONTAINING PROTEIN 1, MITOCHONDRIAL"/>
    <property type="match status" value="1"/>
</dbReference>
<keyword evidence="6" id="KW-1185">Reference proteome</keyword>
<reference evidence="6" key="2">
    <citation type="submission" date="2015-07" db="EMBL/GenBank/DDBJ databases">
        <title>Draft Genome Sequences of Anaerolinea thermolimosa IMO-1, Bellilinea caldifistulae GOMI-1, Leptolinea tardivitalis YMTK-2, Levilinea saccharolytica KIBI-1,Longilinea arvoryzae KOME-1, Previously Described as Members of the Anaerolineaceae (Chloroflexi).</title>
        <authorList>
            <person name="Sekiguchi Y."/>
            <person name="Ohashi A."/>
            <person name="Matsuura N."/>
            <person name="Tourlousse M.D."/>
        </authorList>
    </citation>
    <scope>NUCLEOTIDE SEQUENCE [LARGE SCALE GENOMIC DNA]</scope>
    <source>
        <strain evidence="6">IMO-1</strain>
    </source>
</reference>
<dbReference type="CDD" id="cd01335">
    <property type="entry name" value="Radical_SAM"/>
    <property type="match status" value="1"/>
</dbReference>
<feature type="domain" description="Radical SAM core" evidence="2">
    <location>
        <begin position="32"/>
        <end position="261"/>
    </location>
</feature>
<sequence length="434" mass="49349">MIVDGVFSTSFRIAAQVLLNIQPASRVSLPPPKPGQTYMLYTHIPFCESLCPYCSFNRFLLDEASARSYFVSLREEMRQVARAGYSFETLYIGGGTPTVMLDELVQTIDLARELFPIREVSCETNPNHLDQRLIDVLDGRVQRLSVGVQSFDDELLKKINRYERFGSGEAILNRLRSVAGCFDSLNVDMIFNFPGQDEAAIRRDIAMVIASGANQTTFYPLMTSPSVQRSLAATVGQVEYRREAELYHLIVEELTREFDLSTAWTFSRKGNHLIDEYIVESDEYVGIGSGSFSFLQGALYVNTFSLETYRRMVASGHAPITGKRRFSKIDQMRYRFMMDLFGLRLDKRAWKARFGRSIEQSLPLEMAFFQASGAFAENTAEAITLTPHGRYLLVVMMREFFSGINRIRDQARQAMLTVEPAELKRLQPYSQAKA</sequence>
<evidence type="ECO:0000313" key="3">
    <source>
        <dbReference type="EMBL" id="GAP08727.1"/>
    </source>
</evidence>
<reference evidence="3" key="1">
    <citation type="journal article" date="2015" name="Genome Announc.">
        <title>Draft Genome Sequences of Anaerolinea thermolimosa IMO-1, Bellilinea caldifistulae GOMI-1, Leptolinea tardivitalis YMTK-2, Levilinea saccharolytica KIBI-1, Longilinea arvoryzae KOME-1, Previously Described as Members of the Class Anaerolineae (Chloroflexi).</title>
        <authorList>
            <person name="Matsuura N."/>
            <person name="Tourlousse M.D."/>
            <person name="Ohashi A."/>
            <person name="Hugenholtz P."/>
            <person name="Sekiguchi Y."/>
        </authorList>
    </citation>
    <scope>NUCLEOTIDE SEQUENCE</scope>
    <source>
        <strain evidence="3">IMO-1</strain>
    </source>
</reference>
<dbReference type="GO" id="GO:0051539">
    <property type="term" value="F:4 iron, 4 sulfur cluster binding"/>
    <property type="evidence" value="ECO:0007669"/>
    <property type="project" value="TreeGrafter"/>
</dbReference>
<dbReference type="OrthoDB" id="9808022at2"/>
<evidence type="ECO:0000313" key="7">
    <source>
        <dbReference type="Proteomes" id="UP000264141"/>
    </source>
</evidence>
<evidence type="ECO:0000259" key="2">
    <source>
        <dbReference type="PROSITE" id="PS51918"/>
    </source>
</evidence>
<dbReference type="InterPro" id="IPR007197">
    <property type="entry name" value="rSAM"/>
</dbReference>
<evidence type="ECO:0000256" key="1">
    <source>
        <dbReference type="ARBA" id="ARBA00017228"/>
    </source>
</evidence>
<dbReference type="InterPro" id="IPR058240">
    <property type="entry name" value="rSAM_sf"/>
</dbReference>
<dbReference type="STRING" id="229919.GCA_001050195_03569"/>
<dbReference type="GO" id="GO:0003824">
    <property type="term" value="F:catalytic activity"/>
    <property type="evidence" value="ECO:0007669"/>
    <property type="project" value="InterPro"/>
</dbReference>
<organism evidence="5 7">
    <name type="scientific">Anaerolinea thermolimosa</name>
    <dbReference type="NCBI Taxonomy" id="229919"/>
    <lineage>
        <taxon>Bacteria</taxon>
        <taxon>Bacillati</taxon>
        <taxon>Chloroflexota</taxon>
        <taxon>Anaerolineae</taxon>
        <taxon>Anaerolineales</taxon>
        <taxon>Anaerolineaceae</taxon>
        <taxon>Anaerolinea</taxon>
    </lineage>
</organism>
<dbReference type="InterPro" id="IPR023404">
    <property type="entry name" value="rSAM_horseshoe"/>
</dbReference>